<dbReference type="RefSeq" id="WP_090560149.1">
    <property type="nucleotide sequence ID" value="NZ_FNRA01000025.1"/>
</dbReference>
<dbReference type="PANTHER" id="PTHR47199:SF2">
    <property type="entry name" value="PHOTOSYSTEM II STABILITY_ASSEMBLY FACTOR HCF136, CHLOROPLASTIC"/>
    <property type="match status" value="1"/>
</dbReference>
<dbReference type="CDD" id="cd15482">
    <property type="entry name" value="Sialidase_non-viral"/>
    <property type="match status" value="1"/>
</dbReference>
<dbReference type="InterPro" id="IPR028203">
    <property type="entry name" value="PSII_CF48-like_dom"/>
</dbReference>
<keyword evidence="2" id="KW-0604">Photosystem II</keyword>
<sequence length="338" mass="37097">MRILFYLILLIPFSGISQTYELGSLTRESNTSIRGISVISDSIAWVSGSNGAIGKTTDGGKIWKWTKPKGYEKLDFRDIEAFDENRAVIINAGSPAYILRTEDGGKSWTESYKNLDSAIFLDGMDFWDEKNGIIFGDPIQKHLQLLTTTDGGKTWKDSSPALKFEMATGEAGFAASGSTIKTLPGGKVWIATGGTKSNIYTSDDYGKAWRKYDCPILQGQSSTGAFSIDFYDANQGIVVGGDYQKDKENSNNILLTRDGGKSWDKPGRPVFGYRSGVIWYDARNCFATGTSGTDVSKDGGQRWYHISDESFNAIKRAKKGSLVLLAGNKGMIYSLKMK</sequence>
<feature type="domain" description="Photosynthesis system II assembly factor Ycf48/Hcf136-like" evidence="3">
    <location>
        <begin position="32"/>
        <end position="109"/>
    </location>
</feature>
<organism evidence="4 5">
    <name type="scientific">Pedobacter hartonius</name>
    <dbReference type="NCBI Taxonomy" id="425514"/>
    <lineage>
        <taxon>Bacteria</taxon>
        <taxon>Pseudomonadati</taxon>
        <taxon>Bacteroidota</taxon>
        <taxon>Sphingobacteriia</taxon>
        <taxon>Sphingobacteriales</taxon>
        <taxon>Sphingobacteriaceae</taxon>
        <taxon>Pedobacter</taxon>
    </lineage>
</organism>
<keyword evidence="5" id="KW-1185">Reference proteome</keyword>
<gene>
    <name evidence="4" type="ORF">SAMN05443550_1252</name>
</gene>
<dbReference type="PANTHER" id="PTHR47199">
    <property type="entry name" value="PHOTOSYSTEM II STABILITY/ASSEMBLY FACTOR HCF136, CHLOROPLASTIC"/>
    <property type="match status" value="1"/>
</dbReference>
<name>A0A1H4HJI9_9SPHI</name>
<dbReference type="GO" id="GO:0009523">
    <property type="term" value="C:photosystem II"/>
    <property type="evidence" value="ECO:0007669"/>
    <property type="project" value="UniProtKB-KW"/>
</dbReference>
<protein>
    <recommendedName>
        <fullName evidence="3">Photosynthesis system II assembly factor Ycf48/Hcf136-like domain-containing protein</fullName>
    </recommendedName>
</protein>
<dbReference type="Pfam" id="PF14870">
    <property type="entry name" value="PSII_BNR"/>
    <property type="match status" value="1"/>
</dbReference>
<dbReference type="Proteomes" id="UP000198850">
    <property type="component" value="Unassembled WGS sequence"/>
</dbReference>
<dbReference type="Gene3D" id="2.130.10.10">
    <property type="entry name" value="YVTN repeat-like/Quinoprotein amine dehydrogenase"/>
    <property type="match status" value="2"/>
</dbReference>
<evidence type="ECO:0000256" key="1">
    <source>
        <dbReference type="ARBA" id="ARBA00022531"/>
    </source>
</evidence>
<evidence type="ECO:0000256" key="2">
    <source>
        <dbReference type="ARBA" id="ARBA00023276"/>
    </source>
</evidence>
<evidence type="ECO:0000259" key="3">
    <source>
        <dbReference type="Pfam" id="PF14870"/>
    </source>
</evidence>
<dbReference type="GO" id="GO:0015979">
    <property type="term" value="P:photosynthesis"/>
    <property type="evidence" value="ECO:0007669"/>
    <property type="project" value="UniProtKB-KW"/>
</dbReference>
<dbReference type="SUPFAM" id="SSF50939">
    <property type="entry name" value="Sialidases"/>
    <property type="match status" value="1"/>
</dbReference>
<dbReference type="OrthoDB" id="9813892at2"/>
<dbReference type="InterPro" id="IPR036278">
    <property type="entry name" value="Sialidase_sf"/>
</dbReference>
<reference evidence="4 5" key="1">
    <citation type="submission" date="2016-10" db="EMBL/GenBank/DDBJ databases">
        <authorList>
            <person name="de Groot N.N."/>
        </authorList>
    </citation>
    <scope>NUCLEOTIDE SEQUENCE [LARGE SCALE GENOMIC DNA]</scope>
    <source>
        <strain evidence="4 5">DSM 19033</strain>
    </source>
</reference>
<dbReference type="STRING" id="425514.SAMN05443550_1252"/>
<dbReference type="EMBL" id="FNRA01000025">
    <property type="protein sequence ID" value="SEB22004.1"/>
    <property type="molecule type" value="Genomic_DNA"/>
</dbReference>
<evidence type="ECO:0000313" key="4">
    <source>
        <dbReference type="EMBL" id="SEB22004.1"/>
    </source>
</evidence>
<keyword evidence="1" id="KW-0602">Photosynthesis</keyword>
<proteinExistence type="predicted"/>
<dbReference type="InterPro" id="IPR015943">
    <property type="entry name" value="WD40/YVTN_repeat-like_dom_sf"/>
</dbReference>
<accession>A0A1H4HJI9</accession>
<dbReference type="AlphaFoldDB" id="A0A1H4HJI9"/>
<evidence type="ECO:0000313" key="5">
    <source>
        <dbReference type="Proteomes" id="UP000198850"/>
    </source>
</evidence>